<dbReference type="PROSITE" id="PS51257">
    <property type="entry name" value="PROKAR_LIPOPROTEIN"/>
    <property type="match status" value="1"/>
</dbReference>
<proteinExistence type="predicted"/>
<feature type="domain" description="Solute-binding protein family 3/N-terminal" evidence="3">
    <location>
        <begin position="40"/>
        <end position="263"/>
    </location>
</feature>
<evidence type="ECO:0000259" key="3">
    <source>
        <dbReference type="SMART" id="SM00062"/>
    </source>
</evidence>
<dbReference type="EMBL" id="JAINWA010000001">
    <property type="protein sequence ID" value="MCD1653434.1"/>
    <property type="molecule type" value="Genomic_DNA"/>
</dbReference>
<dbReference type="Proteomes" id="UP001198163">
    <property type="component" value="Unassembled WGS sequence"/>
</dbReference>
<evidence type="ECO:0000256" key="2">
    <source>
        <dbReference type="SAM" id="SignalP"/>
    </source>
</evidence>
<dbReference type="AlphaFoldDB" id="A0AAE3EH57"/>
<accession>A0AAE3EH57</accession>
<dbReference type="InterPro" id="IPR001638">
    <property type="entry name" value="Solute-binding_3/MltF_N"/>
</dbReference>
<dbReference type="PANTHER" id="PTHR35936:SF34">
    <property type="entry name" value="ABC TRANSPORTER EXTRACELLULAR-BINDING PROTEIN YCKB-RELATED"/>
    <property type="match status" value="1"/>
</dbReference>
<dbReference type="Pfam" id="PF00497">
    <property type="entry name" value="SBP_bac_3"/>
    <property type="match status" value="1"/>
</dbReference>
<dbReference type="PANTHER" id="PTHR35936">
    <property type="entry name" value="MEMBRANE-BOUND LYTIC MUREIN TRANSGLYCOSYLASE F"/>
    <property type="match status" value="1"/>
</dbReference>
<evidence type="ECO:0000256" key="1">
    <source>
        <dbReference type="ARBA" id="ARBA00022729"/>
    </source>
</evidence>
<dbReference type="SUPFAM" id="SSF53850">
    <property type="entry name" value="Periplasmic binding protein-like II"/>
    <property type="match status" value="1"/>
</dbReference>
<evidence type="ECO:0000313" key="4">
    <source>
        <dbReference type="EMBL" id="MCD1653434.1"/>
    </source>
</evidence>
<comment type="caution">
    <text evidence="4">The sequence shown here is derived from an EMBL/GenBank/DDBJ whole genome shotgun (WGS) entry which is preliminary data.</text>
</comment>
<organism evidence="4 5">
    <name type="scientific">Teretinema zuelzerae</name>
    <dbReference type="NCBI Taxonomy" id="156"/>
    <lineage>
        <taxon>Bacteria</taxon>
        <taxon>Pseudomonadati</taxon>
        <taxon>Spirochaetota</taxon>
        <taxon>Spirochaetia</taxon>
        <taxon>Spirochaetales</taxon>
        <taxon>Treponemataceae</taxon>
        <taxon>Teretinema</taxon>
    </lineage>
</organism>
<dbReference type="CDD" id="cd00996">
    <property type="entry name" value="PBP2_AatB_like"/>
    <property type="match status" value="1"/>
</dbReference>
<evidence type="ECO:0000313" key="5">
    <source>
        <dbReference type="Proteomes" id="UP001198163"/>
    </source>
</evidence>
<dbReference type="Gene3D" id="3.40.190.10">
    <property type="entry name" value="Periplasmic binding protein-like II"/>
    <property type="match status" value="2"/>
</dbReference>
<reference evidence="4" key="1">
    <citation type="submission" date="2021-08" db="EMBL/GenBank/DDBJ databases">
        <title>Comparative analyses of Brucepasteria parasyntrophica and Teretinema zuelzerae.</title>
        <authorList>
            <person name="Song Y."/>
            <person name="Brune A."/>
        </authorList>
    </citation>
    <scope>NUCLEOTIDE SEQUENCE</scope>
    <source>
        <strain evidence="4">DSM 1903</strain>
    </source>
</reference>
<protein>
    <submittedName>
        <fullName evidence="4">Amino acid ABC transporter substrate-binding protein</fullName>
    </submittedName>
</protein>
<sequence length="269" mass="28954">MKKLILLAACAVIAAAALTSCAGKSEAADKSLQKVLDKKAFVLGLDDSFPPMGFRNENNEIVGYDVDLAREATKRMGVELVLQPIDWNAKEQELNTGKIDCIWNGFTITPQRAEALTFSKPYLKNAQVVVVRGDSSFNTLADLAGKTVGLQAGSSAADALEASVEFKASLKGVVEFKENLTALMDLEVKGVDAVIMDLMVANDNINRSGKSYRILEEGLSPEEYGIGFRKADLALMNKVQSVLEEMAADGTIARIATQWFGADISIVGK</sequence>
<feature type="chain" id="PRO_5041957130" evidence="2">
    <location>
        <begin position="28"/>
        <end position="269"/>
    </location>
</feature>
<keyword evidence="5" id="KW-1185">Reference proteome</keyword>
<gene>
    <name evidence="4" type="ORF">K7J14_01815</name>
</gene>
<feature type="signal peptide" evidence="2">
    <location>
        <begin position="1"/>
        <end position="27"/>
    </location>
</feature>
<name>A0AAE3EH57_9SPIR</name>
<dbReference type="SMART" id="SM00062">
    <property type="entry name" value="PBPb"/>
    <property type="match status" value="1"/>
</dbReference>
<dbReference type="RefSeq" id="WP_230752414.1">
    <property type="nucleotide sequence ID" value="NZ_JAINWA010000001.1"/>
</dbReference>
<keyword evidence="1 2" id="KW-0732">Signal</keyword>